<gene>
    <name evidence="6" type="primary">CHIA_0</name>
    <name evidence="6" type="ORF">AVEN_152794_1</name>
</gene>
<dbReference type="Proteomes" id="UP000499080">
    <property type="component" value="Unassembled WGS sequence"/>
</dbReference>
<comment type="caution">
    <text evidence="6">The sequence shown here is derived from an EMBL/GenBank/DDBJ whole genome shotgun (WGS) entry which is preliminary data.</text>
</comment>
<dbReference type="PANTHER" id="PTHR11177:SF390">
    <property type="entry name" value="CHITINASE 11"/>
    <property type="match status" value="1"/>
</dbReference>
<reference evidence="6 7" key="1">
    <citation type="journal article" date="2019" name="Sci. Rep.">
        <title>Orb-weaving spider Araneus ventricosus genome elucidates the spidroin gene catalogue.</title>
        <authorList>
            <person name="Kono N."/>
            <person name="Nakamura H."/>
            <person name="Ohtoshi R."/>
            <person name="Moran D.A.P."/>
            <person name="Shinohara A."/>
            <person name="Yoshida Y."/>
            <person name="Fujiwara M."/>
            <person name="Mori M."/>
            <person name="Tomita M."/>
            <person name="Arakawa K."/>
        </authorList>
    </citation>
    <scope>NUCLEOTIDE SEQUENCE [LARGE SCALE GENOMIC DNA]</scope>
</reference>
<dbReference type="SUPFAM" id="SSF54556">
    <property type="entry name" value="Chitinase insertion domain"/>
    <property type="match status" value="1"/>
</dbReference>
<dbReference type="InterPro" id="IPR001223">
    <property type="entry name" value="Glyco_hydro18_cat"/>
</dbReference>
<dbReference type="InterPro" id="IPR050314">
    <property type="entry name" value="Glycosyl_Hydrlase_18"/>
</dbReference>
<evidence type="ECO:0000256" key="2">
    <source>
        <dbReference type="ARBA" id="ARBA00023295"/>
    </source>
</evidence>
<keyword evidence="2 3" id="KW-0326">Glycosidase</keyword>
<accession>A0A4Y2G303</accession>
<sequence>MVSSYFYRAVALMLTVGALSKLQKVERREQARSEKFAKLLEYEDKKEKATTQHVVCYYKIEKNDTRRLQPEDIDPTLCTHLIVGYAEVRHDFMLPRTIHDLDRFNRTMALKKKNAKMKVLLSIGEKSNGGFSHMVATNYGRERFIFSLLHFLDKYKFDGVDFDWEFPSWNGANPLERFYFILLLKVSVAEAARLETHGVLTNHCVAVVKLASVLVRNRLEQKRGQELRFVIEQSKRHFLISCAVAAHVAIIDTSYDIPEMAKAVDFVNLMSYDFQMYSPSYPFTAHHSPLFSRNSDNRMIYYLNGAWAAAFWEARGMPRKKIMLGIPTHAHSYHLHSPQLHSIDAPALGPGIGKGKLTYPQVCRFLKAGATQIFDVSTKVPFAYFGHNWVAYDNEHSVSFKSQWVKDEGYGGIMIFNLNNDDWNATCDNSTKFPLTRAVTRMITLK</sequence>
<dbReference type="InterPro" id="IPR017853">
    <property type="entry name" value="GH"/>
</dbReference>
<dbReference type="GO" id="GO:0004568">
    <property type="term" value="F:chitinase activity"/>
    <property type="evidence" value="ECO:0007669"/>
    <property type="project" value="UniProtKB-ARBA"/>
</dbReference>
<organism evidence="6 7">
    <name type="scientific">Araneus ventricosus</name>
    <name type="common">Orbweaver spider</name>
    <name type="synonym">Epeira ventricosa</name>
    <dbReference type="NCBI Taxonomy" id="182803"/>
    <lineage>
        <taxon>Eukaryota</taxon>
        <taxon>Metazoa</taxon>
        <taxon>Ecdysozoa</taxon>
        <taxon>Arthropoda</taxon>
        <taxon>Chelicerata</taxon>
        <taxon>Arachnida</taxon>
        <taxon>Araneae</taxon>
        <taxon>Araneomorphae</taxon>
        <taxon>Entelegynae</taxon>
        <taxon>Araneoidea</taxon>
        <taxon>Araneidae</taxon>
        <taxon>Araneus</taxon>
    </lineage>
</organism>
<protein>
    <submittedName>
        <fullName evidence="6">Acidic mammalian chitinase</fullName>
    </submittedName>
</protein>
<dbReference type="GO" id="GO:0006032">
    <property type="term" value="P:chitin catabolic process"/>
    <property type="evidence" value="ECO:0007669"/>
    <property type="project" value="TreeGrafter"/>
</dbReference>
<dbReference type="InterPro" id="IPR029070">
    <property type="entry name" value="Chitinase_insertion_sf"/>
</dbReference>
<proteinExistence type="inferred from homology"/>
<dbReference type="InterPro" id="IPR011583">
    <property type="entry name" value="Chitinase_II/V-like_cat"/>
</dbReference>
<dbReference type="SMART" id="SM00636">
    <property type="entry name" value="Glyco_18"/>
    <property type="match status" value="1"/>
</dbReference>
<dbReference type="InterPro" id="IPR001579">
    <property type="entry name" value="Glyco_hydro_18_chit_AS"/>
</dbReference>
<evidence type="ECO:0000256" key="3">
    <source>
        <dbReference type="RuleBase" id="RU000489"/>
    </source>
</evidence>
<dbReference type="EMBL" id="BGPR01001162">
    <property type="protein sequence ID" value="GBM47019.1"/>
    <property type="molecule type" value="Genomic_DNA"/>
</dbReference>
<evidence type="ECO:0000313" key="7">
    <source>
        <dbReference type="Proteomes" id="UP000499080"/>
    </source>
</evidence>
<dbReference type="GO" id="GO:0005975">
    <property type="term" value="P:carbohydrate metabolic process"/>
    <property type="evidence" value="ECO:0007669"/>
    <property type="project" value="InterPro"/>
</dbReference>
<dbReference type="Gene3D" id="3.10.50.10">
    <property type="match status" value="1"/>
</dbReference>
<name>A0A4Y2G303_ARAVE</name>
<dbReference type="Pfam" id="PF00704">
    <property type="entry name" value="Glyco_hydro_18"/>
    <property type="match status" value="1"/>
</dbReference>
<evidence type="ECO:0000256" key="4">
    <source>
        <dbReference type="RuleBase" id="RU004453"/>
    </source>
</evidence>
<dbReference type="OrthoDB" id="6415363at2759"/>
<dbReference type="AlphaFoldDB" id="A0A4Y2G303"/>
<dbReference type="SUPFAM" id="SSF51445">
    <property type="entry name" value="(Trans)glycosidases"/>
    <property type="match status" value="1"/>
</dbReference>
<dbReference type="GO" id="GO:0008061">
    <property type="term" value="F:chitin binding"/>
    <property type="evidence" value="ECO:0007669"/>
    <property type="project" value="InterPro"/>
</dbReference>
<keyword evidence="7" id="KW-1185">Reference proteome</keyword>
<dbReference type="GO" id="GO:0005576">
    <property type="term" value="C:extracellular region"/>
    <property type="evidence" value="ECO:0007669"/>
    <property type="project" value="TreeGrafter"/>
</dbReference>
<dbReference type="Gene3D" id="3.20.20.80">
    <property type="entry name" value="Glycosidases"/>
    <property type="match status" value="1"/>
</dbReference>
<comment type="similarity">
    <text evidence="4">Belongs to the glycosyl hydrolase 18 family.</text>
</comment>
<feature type="domain" description="GH18" evidence="5">
    <location>
        <begin position="52"/>
        <end position="446"/>
    </location>
</feature>
<keyword evidence="1 3" id="KW-0378">Hydrolase</keyword>
<evidence type="ECO:0000313" key="6">
    <source>
        <dbReference type="EMBL" id="GBM47019.1"/>
    </source>
</evidence>
<dbReference type="PANTHER" id="PTHR11177">
    <property type="entry name" value="CHITINASE"/>
    <property type="match status" value="1"/>
</dbReference>
<dbReference type="PROSITE" id="PS51910">
    <property type="entry name" value="GH18_2"/>
    <property type="match status" value="1"/>
</dbReference>
<evidence type="ECO:0000259" key="5">
    <source>
        <dbReference type="PROSITE" id="PS51910"/>
    </source>
</evidence>
<evidence type="ECO:0000256" key="1">
    <source>
        <dbReference type="ARBA" id="ARBA00022801"/>
    </source>
</evidence>
<dbReference type="PROSITE" id="PS01095">
    <property type="entry name" value="GH18_1"/>
    <property type="match status" value="1"/>
</dbReference>